<dbReference type="Pfam" id="PF05649">
    <property type="entry name" value="Peptidase_M13_N"/>
    <property type="match status" value="1"/>
</dbReference>
<keyword evidence="3" id="KW-0645">Protease</keyword>
<evidence type="ECO:0000313" key="11">
    <source>
        <dbReference type="EMBL" id="GAA0612869.1"/>
    </source>
</evidence>
<dbReference type="EMBL" id="BAAAGA010000001">
    <property type="protein sequence ID" value="GAA0612869.1"/>
    <property type="molecule type" value="Genomic_DNA"/>
</dbReference>
<dbReference type="CDD" id="cd08662">
    <property type="entry name" value="M13"/>
    <property type="match status" value="1"/>
</dbReference>
<evidence type="ECO:0000256" key="3">
    <source>
        <dbReference type="ARBA" id="ARBA00022670"/>
    </source>
</evidence>
<keyword evidence="8" id="KW-0732">Signal</keyword>
<dbReference type="PRINTS" id="PR00786">
    <property type="entry name" value="NEPRILYSIN"/>
</dbReference>
<sequence length="716" mass="79487">MKKLLVGAAFGAMLLPSAALAHPDPLAWAAGDDHACIDEACTVFELFQTPAQGAGVVTGWQGTEAPRYGTWGFDLNGRDTSVNPGDNFFRYANGTAVDNLQIPSDRTSYGSFNLLRELSDNRVKVMIDALVARTDLTQGSDEQKIADAYRSYMDEARIEQLDAQPLQPYLAAIRAADTHDKAAVYMGETQGRIGGSIFGTGITIDQKAPTRYVVSTSQSGLGLPNRDFYLDARHAEKKVLYQAYVARLLGMIGWDNPEQAAADIVAFETRIAEAHWTLAQSRNRDETYNEYTIARLASEAPGFPWQDYYSAIGVGEVPRLIVRQDTALPKIAEIYAETPMATIQAWQAFHTTDDAAPRLSRRFSDAQWEFRSRDLNGQPMQRPRDKRGISFAEGMLGEAVGRQYVTEYFPAESKAKMEELVANLRIALGNRIRNYTWMSAATQAAAQEKLDKFTVKIGYPDKWRDYSALEVRADDLFGNAERAGLFQWNYQLARLNSPVDKDEWGMTPQTVNAYYNSSNNEIVFPAAILQPPFFDPNADPAVNYGGIGGVIGHEIGHGFDDQGSKSDGDGVLRSWWTPQDRAAFDALTSRLGEQYGQFEPLPGHPIQPLLTMGENIGDAAGVAVGLEAYHLSLGGRPAPVLDGTTGDQRFFFGWAQVWQSKYREDALINQIATDSHSPAEFRVIGPVRNVDAWYDAFDVQPGSRYYLRPEDRVRIW</sequence>
<dbReference type="Gene3D" id="3.40.390.10">
    <property type="entry name" value="Collagenase (Catalytic Domain)"/>
    <property type="match status" value="1"/>
</dbReference>
<evidence type="ECO:0000256" key="6">
    <source>
        <dbReference type="ARBA" id="ARBA00022833"/>
    </source>
</evidence>
<feature type="chain" id="PRO_5045196485" evidence="8">
    <location>
        <begin position="22"/>
        <end position="716"/>
    </location>
</feature>
<name>A0ABP3RRI2_9CAUL</name>
<evidence type="ECO:0000256" key="7">
    <source>
        <dbReference type="ARBA" id="ARBA00023049"/>
    </source>
</evidence>
<evidence type="ECO:0000259" key="10">
    <source>
        <dbReference type="Pfam" id="PF05649"/>
    </source>
</evidence>
<dbReference type="SUPFAM" id="SSF55486">
    <property type="entry name" value="Metalloproteases ('zincins'), catalytic domain"/>
    <property type="match status" value="1"/>
</dbReference>
<dbReference type="PROSITE" id="PS51885">
    <property type="entry name" value="NEPRILYSIN"/>
    <property type="match status" value="1"/>
</dbReference>
<dbReference type="InterPro" id="IPR000718">
    <property type="entry name" value="Peptidase_M13"/>
</dbReference>
<keyword evidence="7" id="KW-0482">Metalloprotease</keyword>
<proteinExistence type="inferred from homology"/>
<dbReference type="PANTHER" id="PTHR11733">
    <property type="entry name" value="ZINC METALLOPROTEASE FAMILY M13 NEPRILYSIN-RELATED"/>
    <property type="match status" value="1"/>
</dbReference>
<dbReference type="InterPro" id="IPR024079">
    <property type="entry name" value="MetalloPept_cat_dom_sf"/>
</dbReference>
<reference evidence="12" key="1">
    <citation type="journal article" date="2019" name="Int. J. Syst. Evol. Microbiol.">
        <title>The Global Catalogue of Microorganisms (GCM) 10K type strain sequencing project: providing services to taxonomists for standard genome sequencing and annotation.</title>
        <authorList>
            <consortium name="The Broad Institute Genomics Platform"/>
            <consortium name="The Broad Institute Genome Sequencing Center for Infectious Disease"/>
            <person name="Wu L."/>
            <person name="Ma J."/>
        </authorList>
    </citation>
    <scope>NUCLEOTIDE SEQUENCE [LARGE SCALE GENOMIC DNA]</scope>
    <source>
        <strain evidence="12">JCM 12928</strain>
    </source>
</reference>
<protein>
    <submittedName>
        <fullName evidence="11">M13 family metallopeptidase</fullName>
    </submittedName>
</protein>
<dbReference type="InterPro" id="IPR008753">
    <property type="entry name" value="Peptidase_M13_N"/>
</dbReference>
<dbReference type="InterPro" id="IPR018497">
    <property type="entry name" value="Peptidase_M13_C"/>
</dbReference>
<organism evidence="11 12">
    <name type="scientific">Brevundimonas kwangchunensis</name>
    <dbReference type="NCBI Taxonomy" id="322163"/>
    <lineage>
        <taxon>Bacteria</taxon>
        <taxon>Pseudomonadati</taxon>
        <taxon>Pseudomonadota</taxon>
        <taxon>Alphaproteobacteria</taxon>
        <taxon>Caulobacterales</taxon>
        <taxon>Caulobacteraceae</taxon>
        <taxon>Brevundimonas</taxon>
    </lineage>
</organism>
<feature type="signal peptide" evidence="8">
    <location>
        <begin position="1"/>
        <end position="21"/>
    </location>
</feature>
<evidence type="ECO:0000256" key="1">
    <source>
        <dbReference type="ARBA" id="ARBA00001947"/>
    </source>
</evidence>
<keyword evidence="4" id="KW-0479">Metal-binding</keyword>
<dbReference type="RefSeq" id="WP_343789791.1">
    <property type="nucleotide sequence ID" value="NZ_BAAAGA010000001.1"/>
</dbReference>
<evidence type="ECO:0000256" key="2">
    <source>
        <dbReference type="ARBA" id="ARBA00007357"/>
    </source>
</evidence>
<comment type="caution">
    <text evidence="11">The sequence shown here is derived from an EMBL/GenBank/DDBJ whole genome shotgun (WGS) entry which is preliminary data.</text>
</comment>
<keyword evidence="6" id="KW-0862">Zinc</keyword>
<comment type="similarity">
    <text evidence="2">Belongs to the peptidase M13 family.</text>
</comment>
<evidence type="ECO:0000259" key="9">
    <source>
        <dbReference type="Pfam" id="PF01431"/>
    </source>
</evidence>
<keyword evidence="12" id="KW-1185">Reference proteome</keyword>
<keyword evidence="5" id="KW-0378">Hydrolase</keyword>
<dbReference type="Proteomes" id="UP001501352">
    <property type="component" value="Unassembled WGS sequence"/>
</dbReference>
<feature type="domain" description="Peptidase M13 N-terminal" evidence="10">
    <location>
        <begin position="84"/>
        <end position="460"/>
    </location>
</feature>
<evidence type="ECO:0000256" key="5">
    <source>
        <dbReference type="ARBA" id="ARBA00022801"/>
    </source>
</evidence>
<dbReference type="Pfam" id="PF01431">
    <property type="entry name" value="Peptidase_M13"/>
    <property type="match status" value="1"/>
</dbReference>
<dbReference type="Gene3D" id="1.10.1380.10">
    <property type="entry name" value="Neutral endopeptidase , domain2"/>
    <property type="match status" value="1"/>
</dbReference>
<dbReference type="PANTHER" id="PTHR11733:SF167">
    <property type="entry name" value="FI17812P1-RELATED"/>
    <property type="match status" value="1"/>
</dbReference>
<evidence type="ECO:0000256" key="8">
    <source>
        <dbReference type="SAM" id="SignalP"/>
    </source>
</evidence>
<evidence type="ECO:0000256" key="4">
    <source>
        <dbReference type="ARBA" id="ARBA00022723"/>
    </source>
</evidence>
<evidence type="ECO:0000313" key="12">
    <source>
        <dbReference type="Proteomes" id="UP001501352"/>
    </source>
</evidence>
<accession>A0ABP3RRI2</accession>
<dbReference type="InterPro" id="IPR042089">
    <property type="entry name" value="Peptidase_M13_dom_2"/>
</dbReference>
<gene>
    <name evidence="11" type="ORF">GCM10009422_04760</name>
</gene>
<comment type="cofactor">
    <cofactor evidence="1">
        <name>Zn(2+)</name>
        <dbReference type="ChEBI" id="CHEBI:29105"/>
    </cofactor>
</comment>
<feature type="domain" description="Peptidase M13 C-terminal" evidence="9">
    <location>
        <begin position="512"/>
        <end position="713"/>
    </location>
</feature>